<dbReference type="EMBL" id="KV744886">
    <property type="protein sequence ID" value="OCK82487.1"/>
    <property type="molecule type" value="Genomic_DNA"/>
</dbReference>
<evidence type="ECO:0000256" key="2">
    <source>
        <dbReference type="ARBA" id="ARBA00022527"/>
    </source>
</evidence>
<comment type="catalytic activity">
    <reaction evidence="8">
        <text>L-seryl-[protein] + ATP = O-phospho-L-seryl-[protein] + ADP + H(+)</text>
        <dbReference type="Rhea" id="RHEA:17989"/>
        <dbReference type="Rhea" id="RHEA-COMP:9863"/>
        <dbReference type="Rhea" id="RHEA-COMP:11604"/>
        <dbReference type="ChEBI" id="CHEBI:15378"/>
        <dbReference type="ChEBI" id="CHEBI:29999"/>
        <dbReference type="ChEBI" id="CHEBI:30616"/>
        <dbReference type="ChEBI" id="CHEBI:83421"/>
        <dbReference type="ChEBI" id="CHEBI:456216"/>
        <dbReference type="EC" id="2.7.11.1"/>
    </reaction>
</comment>
<keyword evidence="4 9" id="KW-0547">Nucleotide-binding</keyword>
<dbReference type="PROSITE" id="PS00107">
    <property type="entry name" value="PROTEIN_KINASE_ATP"/>
    <property type="match status" value="1"/>
</dbReference>
<accession>A0A8E2JHG7</accession>
<protein>
    <recommendedName>
        <fullName evidence="1">non-specific serine/threonine protein kinase</fullName>
        <ecNumber evidence="1">2.7.11.1</ecNumber>
    </recommendedName>
</protein>
<keyword evidence="3" id="KW-0808">Transferase</keyword>
<dbReference type="Gene3D" id="1.10.510.10">
    <property type="entry name" value="Transferase(Phosphotransferase) domain 1"/>
    <property type="match status" value="1"/>
</dbReference>
<sequence>MDAGPDVEPPHFRDSRMIDCQSPIPEEDENNETASEPIEPLTPTSDTPPHPFKQYDGPLDDGVVTPQPEIKAKPLPVTVPVSMAPAARPPPVARSQPNNTDANPPPKQGLTKRVGSFVKNRLHRTPSHKDEPSKEVLVDTSTDVAALKADNAITMPKTRRLSSFSLSVRNSPKSSQSNTPPSPSSPSSTISNDQGLEMRPTGALNHRHSQSSTALMTMNRPRSGITWGGAASKDSKSSRTSRLGRRRSASTDMVPRVQHADDPTIGLDLTFSKPAEEGVGMKARRLSTCLPDEFTVDFCELDKEYKSSSLMPGKRGRRLGKGATAEVRIMARKGVSGEDLVAVKEFRDRERTEDEDEYIKKIKSEYSIAKSLHHPNIVETVRLCTHNGKWNHVMQYCNYGEIYSLVDRKLFSTYYTRDDRLCFFKQLLRGVGYLHSHGIAHRDIKLENLLLSKEGHLKLSDFGVAEVFSGAHPGLREAGGQCGKNMGEVRLSKPGICGSLPYIAPEVLEKNGEYDPRPLDIWSCAIVFMTMTFGGCPWQAAKPENQHYAKFKQGWDEWLATHPESKINDGPDGIPRCGKLFAAIEPPPIKRLILKMLHPLPDKRISIQEILALPYVKSLQCCCPESFEDQGCCIDASKKDVKAASKMTLTKRHLHHHIPPKPEKAIAKALQHRFDMGDGWQ</sequence>
<feature type="region of interest" description="Disordered" evidence="10">
    <location>
        <begin position="1"/>
        <end position="138"/>
    </location>
</feature>
<evidence type="ECO:0000313" key="12">
    <source>
        <dbReference type="EMBL" id="OCK82487.1"/>
    </source>
</evidence>
<dbReference type="GO" id="GO:0007165">
    <property type="term" value="P:signal transduction"/>
    <property type="evidence" value="ECO:0007669"/>
    <property type="project" value="TreeGrafter"/>
</dbReference>
<organism evidence="12 13">
    <name type="scientific">Lepidopterella palustris CBS 459.81</name>
    <dbReference type="NCBI Taxonomy" id="1314670"/>
    <lineage>
        <taxon>Eukaryota</taxon>
        <taxon>Fungi</taxon>
        <taxon>Dikarya</taxon>
        <taxon>Ascomycota</taxon>
        <taxon>Pezizomycotina</taxon>
        <taxon>Dothideomycetes</taxon>
        <taxon>Pleosporomycetidae</taxon>
        <taxon>Mytilinidiales</taxon>
        <taxon>Argynnaceae</taxon>
        <taxon>Lepidopterella</taxon>
    </lineage>
</organism>
<dbReference type="CDD" id="cd13994">
    <property type="entry name" value="STKc_HAL4_like"/>
    <property type="match status" value="1"/>
</dbReference>
<comment type="catalytic activity">
    <reaction evidence="7">
        <text>L-threonyl-[protein] + ATP = O-phospho-L-threonyl-[protein] + ADP + H(+)</text>
        <dbReference type="Rhea" id="RHEA:46608"/>
        <dbReference type="Rhea" id="RHEA-COMP:11060"/>
        <dbReference type="Rhea" id="RHEA-COMP:11605"/>
        <dbReference type="ChEBI" id="CHEBI:15378"/>
        <dbReference type="ChEBI" id="CHEBI:30013"/>
        <dbReference type="ChEBI" id="CHEBI:30616"/>
        <dbReference type="ChEBI" id="CHEBI:61977"/>
        <dbReference type="ChEBI" id="CHEBI:456216"/>
        <dbReference type="EC" id="2.7.11.1"/>
    </reaction>
</comment>
<evidence type="ECO:0000256" key="7">
    <source>
        <dbReference type="ARBA" id="ARBA00047899"/>
    </source>
</evidence>
<evidence type="ECO:0000256" key="3">
    <source>
        <dbReference type="ARBA" id="ARBA00022679"/>
    </source>
</evidence>
<dbReference type="OrthoDB" id="4062651at2759"/>
<dbReference type="EC" id="2.7.11.1" evidence="1"/>
<dbReference type="GO" id="GO:0004674">
    <property type="term" value="F:protein serine/threonine kinase activity"/>
    <property type="evidence" value="ECO:0007669"/>
    <property type="project" value="UniProtKB-KW"/>
</dbReference>
<evidence type="ECO:0000256" key="4">
    <source>
        <dbReference type="ARBA" id="ARBA00022741"/>
    </source>
</evidence>
<feature type="binding site" evidence="9">
    <location>
        <position position="344"/>
    </location>
    <ligand>
        <name>ATP</name>
        <dbReference type="ChEBI" id="CHEBI:30616"/>
    </ligand>
</feature>
<dbReference type="InterPro" id="IPR011009">
    <property type="entry name" value="Kinase-like_dom_sf"/>
</dbReference>
<evidence type="ECO:0000256" key="8">
    <source>
        <dbReference type="ARBA" id="ARBA00048679"/>
    </source>
</evidence>
<evidence type="ECO:0000256" key="6">
    <source>
        <dbReference type="ARBA" id="ARBA00022840"/>
    </source>
</evidence>
<evidence type="ECO:0000256" key="10">
    <source>
        <dbReference type="SAM" id="MobiDB-lite"/>
    </source>
</evidence>
<evidence type="ECO:0000256" key="9">
    <source>
        <dbReference type="PROSITE-ProRule" id="PRU10141"/>
    </source>
</evidence>
<feature type="domain" description="Protein kinase" evidence="11">
    <location>
        <begin position="313"/>
        <end position="616"/>
    </location>
</feature>
<gene>
    <name evidence="12" type="ORF">K432DRAFT_293142</name>
</gene>
<dbReference type="Pfam" id="PF00069">
    <property type="entry name" value="Pkinase"/>
    <property type="match status" value="1"/>
</dbReference>
<keyword evidence="13" id="KW-1185">Reference proteome</keyword>
<evidence type="ECO:0000259" key="11">
    <source>
        <dbReference type="PROSITE" id="PS50011"/>
    </source>
</evidence>
<dbReference type="PANTHER" id="PTHR43895">
    <property type="entry name" value="CALCIUM/CALMODULIN-DEPENDENT PROTEIN KINASE KINASE-RELATED"/>
    <property type="match status" value="1"/>
</dbReference>
<keyword evidence="5 12" id="KW-0418">Kinase</keyword>
<feature type="region of interest" description="Disordered" evidence="10">
    <location>
        <begin position="164"/>
        <end position="254"/>
    </location>
</feature>
<keyword evidence="2" id="KW-0723">Serine/threonine-protein kinase</keyword>
<dbReference type="Proteomes" id="UP000250266">
    <property type="component" value="Unassembled WGS sequence"/>
</dbReference>
<dbReference type="PANTHER" id="PTHR43895:SF32">
    <property type="entry name" value="SERINE_THREONINE-PROTEIN KINASE CHK1"/>
    <property type="match status" value="1"/>
</dbReference>
<reference evidence="12 13" key="1">
    <citation type="journal article" date="2016" name="Nat. Commun.">
        <title>Ectomycorrhizal ecology is imprinted in the genome of the dominant symbiotic fungus Cenococcum geophilum.</title>
        <authorList>
            <consortium name="DOE Joint Genome Institute"/>
            <person name="Peter M."/>
            <person name="Kohler A."/>
            <person name="Ohm R.A."/>
            <person name="Kuo A."/>
            <person name="Krutzmann J."/>
            <person name="Morin E."/>
            <person name="Arend M."/>
            <person name="Barry K.W."/>
            <person name="Binder M."/>
            <person name="Choi C."/>
            <person name="Clum A."/>
            <person name="Copeland A."/>
            <person name="Grisel N."/>
            <person name="Haridas S."/>
            <person name="Kipfer T."/>
            <person name="LaButti K."/>
            <person name="Lindquist E."/>
            <person name="Lipzen A."/>
            <person name="Maire R."/>
            <person name="Meier B."/>
            <person name="Mihaltcheva S."/>
            <person name="Molinier V."/>
            <person name="Murat C."/>
            <person name="Poggeler S."/>
            <person name="Quandt C.A."/>
            <person name="Sperisen C."/>
            <person name="Tritt A."/>
            <person name="Tisserant E."/>
            <person name="Crous P.W."/>
            <person name="Henrissat B."/>
            <person name="Nehls U."/>
            <person name="Egli S."/>
            <person name="Spatafora J.W."/>
            <person name="Grigoriev I.V."/>
            <person name="Martin F.M."/>
        </authorList>
    </citation>
    <scope>NUCLEOTIDE SEQUENCE [LARGE SCALE GENOMIC DNA]</scope>
    <source>
        <strain evidence="12 13">CBS 459.81</strain>
    </source>
</reference>
<keyword evidence="6 9" id="KW-0067">ATP-binding</keyword>
<evidence type="ECO:0000256" key="1">
    <source>
        <dbReference type="ARBA" id="ARBA00012513"/>
    </source>
</evidence>
<name>A0A8E2JHG7_9PEZI</name>
<dbReference type="AlphaFoldDB" id="A0A8E2JHG7"/>
<dbReference type="PROSITE" id="PS00108">
    <property type="entry name" value="PROTEIN_KINASE_ST"/>
    <property type="match status" value="1"/>
</dbReference>
<evidence type="ECO:0000256" key="5">
    <source>
        <dbReference type="ARBA" id="ARBA00022777"/>
    </source>
</evidence>
<evidence type="ECO:0000313" key="13">
    <source>
        <dbReference type="Proteomes" id="UP000250266"/>
    </source>
</evidence>
<dbReference type="SUPFAM" id="SSF56112">
    <property type="entry name" value="Protein kinase-like (PK-like)"/>
    <property type="match status" value="1"/>
</dbReference>
<dbReference type="InterPro" id="IPR008271">
    <property type="entry name" value="Ser/Thr_kinase_AS"/>
</dbReference>
<dbReference type="PROSITE" id="PS50011">
    <property type="entry name" value="PROTEIN_KINASE_DOM"/>
    <property type="match status" value="1"/>
</dbReference>
<dbReference type="InterPro" id="IPR000719">
    <property type="entry name" value="Prot_kinase_dom"/>
</dbReference>
<feature type="compositionally biased region" description="Basic and acidic residues" evidence="10">
    <location>
        <begin position="127"/>
        <end position="137"/>
    </location>
</feature>
<feature type="compositionally biased region" description="Low complexity" evidence="10">
    <location>
        <begin position="170"/>
        <end position="192"/>
    </location>
</feature>
<dbReference type="SMART" id="SM00220">
    <property type="entry name" value="S_TKc"/>
    <property type="match status" value="1"/>
</dbReference>
<dbReference type="GO" id="GO:0005524">
    <property type="term" value="F:ATP binding"/>
    <property type="evidence" value="ECO:0007669"/>
    <property type="project" value="UniProtKB-UniRule"/>
</dbReference>
<feature type="compositionally biased region" description="Basic and acidic residues" evidence="10">
    <location>
        <begin position="8"/>
        <end position="17"/>
    </location>
</feature>
<dbReference type="InterPro" id="IPR017441">
    <property type="entry name" value="Protein_kinase_ATP_BS"/>
</dbReference>
<proteinExistence type="predicted"/>